<accession>A0A1D3PA11</accession>
<organism evidence="2 3">
    <name type="scientific">Plasmodium malariae</name>
    <dbReference type="NCBI Taxonomy" id="5858"/>
    <lineage>
        <taxon>Eukaryota</taxon>
        <taxon>Sar</taxon>
        <taxon>Alveolata</taxon>
        <taxon>Apicomplexa</taxon>
        <taxon>Aconoidasida</taxon>
        <taxon>Haemosporida</taxon>
        <taxon>Plasmodiidae</taxon>
        <taxon>Plasmodium</taxon>
        <taxon>Plasmodium (Plasmodium)</taxon>
    </lineage>
</organism>
<dbReference type="GeneID" id="39868146"/>
<keyword evidence="3" id="KW-1185">Reference proteome</keyword>
<dbReference type="Proteomes" id="UP000219813">
    <property type="component" value="Chromosome 8"/>
</dbReference>
<dbReference type="KEGG" id="pmal:PMUG01_08016300"/>
<dbReference type="EMBL" id="LT594629">
    <property type="protein sequence ID" value="SCN12039.1"/>
    <property type="molecule type" value="Genomic_DNA"/>
</dbReference>
<evidence type="ECO:0000313" key="3">
    <source>
        <dbReference type="Proteomes" id="UP000219813"/>
    </source>
</evidence>
<feature type="compositionally biased region" description="Low complexity" evidence="1">
    <location>
        <begin position="303"/>
        <end position="315"/>
    </location>
</feature>
<dbReference type="RefSeq" id="XP_028861021.1">
    <property type="nucleotide sequence ID" value="XM_029004320.1"/>
</dbReference>
<dbReference type="AlphaFoldDB" id="A0A1D3PA11"/>
<dbReference type="OrthoDB" id="376328at2759"/>
<sequence>MENCATTNYAGLGYGALRYVRKPEFIQAQRKILSSLASLKEKKDKNEFKKECLQLNDYLIKLKDKPPKYTNPNQWVPVLRNYFKSKFDELTEHGGCPMIFEQNERDLLELKYDALDFCETIKVYEQKLSAFKEGGNRTYNCNSNADCLKHCTEYKDWFTSKKGHFQNTRNLISKSCIYKSLSSHFPTKQCNILNTRMLNKVPECICIKPEETSQPAPKEKILREPELVQIKSEVLPVPQEGISHQVKHLSDSSPDSSLVDSPDGPPSDIAQQEAAIEGTTMVNSDNLGTDTHDSITQKPDDVTNSSSTQETLSSSIVKLPGSPELEAGSHIKTILAASEVSIAKTPHNPADSKIQGNINDVFFYIFVITKQIIAYIHKINAGPVANSHNPYYALKGKFKKKKYIRRRQVKFLRILLLSDTDKKDKFLSDGHLDQPICDDKEIIKKLKIYEHNTIKNTNMLKRKKERSKTIIEVHMEVLEEFRNDEWELNKGEFLAICLEIFKNEERRSYSNLINDYQMENIQCSIDNEEKNILWNKWIERHRNHSEKFKKEDWFNNLKNEWKKEKSKVKKMEELKNKSSNENQKFSFLGEKDIWRQWISNKGKIVEHYLEQYWFMGLTDEIDNILDEYENEETKNSVSLINVEEMEHNKSCEELYKYVKKKLLEKLCILVFMMILEECIKEERIDNRESYFDNSINESFTMENSDRKSKIAEERTEEKSYVLEHKLNEEIRSYKGQNCFTQELEDWIKDNDSDVCSTYKENNIDKLD</sequence>
<reference evidence="2 3" key="1">
    <citation type="submission" date="2016-06" db="EMBL/GenBank/DDBJ databases">
        <authorList>
            <consortium name="Pathogen Informatics"/>
        </authorList>
    </citation>
    <scope>NUCLEOTIDE SEQUENCE [LARGE SCALE GENOMIC DNA]</scope>
</reference>
<name>A0A1D3PA11_PLAMA</name>
<feature type="region of interest" description="Disordered" evidence="1">
    <location>
        <begin position="281"/>
        <end position="321"/>
    </location>
</feature>
<proteinExistence type="predicted"/>
<protein>
    <submittedName>
        <fullName evidence="2">STP1 protein</fullName>
    </submittedName>
</protein>
<feature type="compositionally biased region" description="Low complexity" evidence="1">
    <location>
        <begin position="251"/>
        <end position="268"/>
    </location>
</feature>
<evidence type="ECO:0000256" key="1">
    <source>
        <dbReference type="SAM" id="MobiDB-lite"/>
    </source>
</evidence>
<evidence type="ECO:0000313" key="2">
    <source>
        <dbReference type="EMBL" id="SCN12039.1"/>
    </source>
</evidence>
<feature type="region of interest" description="Disordered" evidence="1">
    <location>
        <begin position="243"/>
        <end position="269"/>
    </location>
</feature>
<dbReference type="VEuPathDB" id="PlasmoDB:PmUG01_08016300"/>
<feature type="compositionally biased region" description="Basic and acidic residues" evidence="1">
    <location>
        <begin position="290"/>
        <end position="301"/>
    </location>
</feature>
<gene>
    <name evidence="2" type="primary">PmUG01_08016300</name>
    <name evidence="2" type="ORF">PMUG01_08016300</name>
</gene>